<dbReference type="Gene3D" id="1.10.10.10">
    <property type="entry name" value="Winged helix-like DNA-binding domain superfamily/Winged helix DNA-binding domain"/>
    <property type="match status" value="1"/>
</dbReference>
<dbReference type="InterPro" id="IPR036390">
    <property type="entry name" value="WH_DNA-bd_sf"/>
</dbReference>
<accession>A0ABN1AN12</accession>
<sequence>MPELAAGETGDRSTHGRGVLEGAFALLDALEEAREAGLTALAARSGLPKTTAYRLLEQLAELGAVERHGARYRPGPRLFRLGSAWQPHPALRAAARGPVRRLAAATGATVGVCALREGRTLALLGASGMVDHLAPVRPGVSWPWHTAAGKALVATSAPLMPFGPLPPSWRREAAAIRESGVALDREGILAGVCCVAVPVATGRGETVGALCALVDPSCDMRRLADLVTRAGRAVNAGLRGT</sequence>
<evidence type="ECO:0000313" key="7">
    <source>
        <dbReference type="Proteomes" id="UP001499895"/>
    </source>
</evidence>
<dbReference type="InterPro" id="IPR005471">
    <property type="entry name" value="Tscrpt_reg_IclR_N"/>
</dbReference>
<dbReference type="PANTHER" id="PTHR30136">
    <property type="entry name" value="HELIX-TURN-HELIX TRANSCRIPTIONAL REGULATOR, ICLR FAMILY"/>
    <property type="match status" value="1"/>
</dbReference>
<evidence type="ECO:0000256" key="3">
    <source>
        <dbReference type="ARBA" id="ARBA00023163"/>
    </source>
</evidence>
<dbReference type="PROSITE" id="PS51077">
    <property type="entry name" value="HTH_ICLR"/>
    <property type="match status" value="1"/>
</dbReference>
<dbReference type="EMBL" id="BAAAHB010000064">
    <property type="protein sequence ID" value="GAA0480027.1"/>
    <property type="molecule type" value="Genomic_DNA"/>
</dbReference>
<dbReference type="PROSITE" id="PS51078">
    <property type="entry name" value="ICLR_ED"/>
    <property type="match status" value="1"/>
</dbReference>
<protein>
    <submittedName>
        <fullName evidence="6">IclR family transcriptional regulator</fullName>
    </submittedName>
</protein>
<evidence type="ECO:0000256" key="2">
    <source>
        <dbReference type="ARBA" id="ARBA00023125"/>
    </source>
</evidence>
<feature type="domain" description="IclR-ED" evidence="5">
    <location>
        <begin position="77"/>
        <end position="240"/>
    </location>
</feature>
<dbReference type="SUPFAM" id="SSF55781">
    <property type="entry name" value="GAF domain-like"/>
    <property type="match status" value="1"/>
</dbReference>
<dbReference type="InterPro" id="IPR014757">
    <property type="entry name" value="Tscrpt_reg_IclR_C"/>
</dbReference>
<keyword evidence="7" id="KW-1185">Reference proteome</keyword>
<name>A0ABN1AN12_9ACTN</name>
<dbReference type="PANTHER" id="PTHR30136:SF24">
    <property type="entry name" value="HTH-TYPE TRANSCRIPTIONAL REPRESSOR ALLR"/>
    <property type="match status" value="1"/>
</dbReference>
<dbReference type="Proteomes" id="UP001499895">
    <property type="component" value="Unassembled WGS sequence"/>
</dbReference>
<dbReference type="InterPro" id="IPR036388">
    <property type="entry name" value="WH-like_DNA-bd_sf"/>
</dbReference>
<evidence type="ECO:0000259" key="4">
    <source>
        <dbReference type="PROSITE" id="PS51077"/>
    </source>
</evidence>
<dbReference type="Pfam" id="PF09339">
    <property type="entry name" value="HTH_IclR"/>
    <property type="match status" value="1"/>
</dbReference>
<reference evidence="6 7" key="1">
    <citation type="journal article" date="2019" name="Int. J. Syst. Evol. Microbiol.">
        <title>The Global Catalogue of Microorganisms (GCM) 10K type strain sequencing project: providing services to taxonomists for standard genome sequencing and annotation.</title>
        <authorList>
            <consortium name="The Broad Institute Genomics Platform"/>
            <consortium name="The Broad Institute Genome Sequencing Center for Infectious Disease"/>
            <person name="Wu L."/>
            <person name="Ma J."/>
        </authorList>
    </citation>
    <scope>NUCLEOTIDE SEQUENCE [LARGE SCALE GENOMIC DNA]</scope>
    <source>
        <strain evidence="6 7">JCM 10649</strain>
    </source>
</reference>
<dbReference type="RefSeq" id="WP_344094183.1">
    <property type="nucleotide sequence ID" value="NZ_BAAAHB010000064.1"/>
</dbReference>
<dbReference type="InterPro" id="IPR050707">
    <property type="entry name" value="HTH_MetabolicPath_Reg"/>
</dbReference>
<gene>
    <name evidence="6" type="ORF">GCM10009544_47490</name>
</gene>
<proteinExistence type="predicted"/>
<evidence type="ECO:0000259" key="5">
    <source>
        <dbReference type="PROSITE" id="PS51078"/>
    </source>
</evidence>
<comment type="caution">
    <text evidence="6">The sequence shown here is derived from an EMBL/GenBank/DDBJ whole genome shotgun (WGS) entry which is preliminary data.</text>
</comment>
<keyword evidence="2" id="KW-0238">DNA-binding</keyword>
<keyword evidence="1" id="KW-0805">Transcription regulation</keyword>
<dbReference type="InterPro" id="IPR029016">
    <property type="entry name" value="GAF-like_dom_sf"/>
</dbReference>
<evidence type="ECO:0000313" key="6">
    <source>
        <dbReference type="EMBL" id="GAA0480027.1"/>
    </source>
</evidence>
<dbReference type="Gene3D" id="3.30.450.40">
    <property type="match status" value="1"/>
</dbReference>
<dbReference type="SUPFAM" id="SSF46785">
    <property type="entry name" value="Winged helix' DNA-binding domain"/>
    <property type="match status" value="1"/>
</dbReference>
<feature type="domain" description="HTH iclR-type" evidence="4">
    <location>
        <begin position="17"/>
        <end position="76"/>
    </location>
</feature>
<dbReference type="SMART" id="SM00346">
    <property type="entry name" value="HTH_ICLR"/>
    <property type="match status" value="1"/>
</dbReference>
<evidence type="ECO:0000256" key="1">
    <source>
        <dbReference type="ARBA" id="ARBA00023015"/>
    </source>
</evidence>
<keyword evidence="3" id="KW-0804">Transcription</keyword>
<organism evidence="6 7">
    <name type="scientific">Streptomyces stramineus</name>
    <dbReference type="NCBI Taxonomy" id="173861"/>
    <lineage>
        <taxon>Bacteria</taxon>
        <taxon>Bacillati</taxon>
        <taxon>Actinomycetota</taxon>
        <taxon>Actinomycetes</taxon>
        <taxon>Kitasatosporales</taxon>
        <taxon>Streptomycetaceae</taxon>
        <taxon>Streptomyces</taxon>
    </lineage>
</organism>